<sequence length="108" mass="12509">MTQEVHWWFRVWYSIVYHTKHSRAFMATFSVACLGVPYGLYRLSTWATNPEVDALKVAELKRQYNASLSQEMLAKANRDRLGQLLHEVQTRGDDARYAAALECGPFRL</sequence>
<dbReference type="AlphaFoldDB" id="A0A061S5U0"/>
<dbReference type="PANTHER" id="PTHR36338:SF1">
    <property type="entry name" value="OS02G0495900 PROTEIN"/>
    <property type="match status" value="1"/>
</dbReference>
<name>A0A061S5U0_9CHLO</name>
<organism evidence="1">
    <name type="scientific">Tetraselmis sp. GSL018</name>
    <dbReference type="NCBI Taxonomy" id="582737"/>
    <lineage>
        <taxon>Eukaryota</taxon>
        <taxon>Viridiplantae</taxon>
        <taxon>Chlorophyta</taxon>
        <taxon>core chlorophytes</taxon>
        <taxon>Chlorodendrophyceae</taxon>
        <taxon>Chlorodendrales</taxon>
        <taxon>Chlorodendraceae</taxon>
        <taxon>Tetraselmis</taxon>
    </lineage>
</organism>
<accession>A0A061S5U0</accession>
<gene>
    <name evidence="1" type="ORF">TSPGSL018_10020</name>
</gene>
<evidence type="ECO:0000313" key="1">
    <source>
        <dbReference type="EMBL" id="JAC80547.1"/>
    </source>
</evidence>
<dbReference type="PANTHER" id="PTHR36338">
    <property type="entry name" value="OS02G0495900 PROTEIN"/>
    <property type="match status" value="1"/>
</dbReference>
<reference evidence="1" key="1">
    <citation type="submission" date="2014-05" db="EMBL/GenBank/DDBJ databases">
        <title>The transcriptome of the halophilic microalga Tetraselmis sp. GSL018 isolated from the Great Salt Lake, Utah.</title>
        <authorList>
            <person name="Jinkerson R.E."/>
            <person name="D'Adamo S."/>
            <person name="Posewitz M.C."/>
        </authorList>
    </citation>
    <scope>NUCLEOTIDE SEQUENCE</scope>
    <source>
        <strain evidence="1">GSL018</strain>
    </source>
</reference>
<dbReference type="EMBL" id="GBEZ01004692">
    <property type="protein sequence ID" value="JAC80547.1"/>
    <property type="molecule type" value="Transcribed_RNA"/>
</dbReference>
<protein>
    <submittedName>
        <fullName evidence="1">Uncharacterized protein</fullName>
    </submittedName>
</protein>
<proteinExistence type="predicted"/>